<keyword evidence="4" id="KW-0804">Transcription</keyword>
<dbReference type="GO" id="GO:0003700">
    <property type="term" value="F:DNA-binding transcription factor activity"/>
    <property type="evidence" value="ECO:0007669"/>
    <property type="project" value="InterPro"/>
</dbReference>
<dbReference type="SUPFAM" id="SSF46785">
    <property type="entry name" value="Winged helix' DNA-binding domain"/>
    <property type="match status" value="1"/>
</dbReference>
<evidence type="ECO:0000313" key="7">
    <source>
        <dbReference type="Proteomes" id="UP000192591"/>
    </source>
</evidence>
<keyword evidence="7" id="KW-1185">Reference proteome</keyword>
<feature type="domain" description="HTH lysR-type" evidence="5">
    <location>
        <begin position="1"/>
        <end position="59"/>
    </location>
</feature>
<dbReference type="Pfam" id="PF00126">
    <property type="entry name" value="HTH_1"/>
    <property type="match status" value="1"/>
</dbReference>
<name>A0A1V9A6G4_SACPI</name>
<evidence type="ECO:0000313" key="6">
    <source>
        <dbReference type="EMBL" id="OQO92650.1"/>
    </source>
</evidence>
<accession>A0A1V9A6G4</accession>
<gene>
    <name evidence="6" type="ORF">B1813_10825</name>
</gene>
<evidence type="ECO:0000256" key="2">
    <source>
        <dbReference type="ARBA" id="ARBA00023015"/>
    </source>
</evidence>
<dbReference type="EMBL" id="MWIH01000005">
    <property type="protein sequence ID" value="OQO92650.1"/>
    <property type="molecule type" value="Genomic_DNA"/>
</dbReference>
<dbReference type="InterPro" id="IPR005119">
    <property type="entry name" value="LysR_subst-bd"/>
</dbReference>
<dbReference type="SUPFAM" id="SSF53850">
    <property type="entry name" value="Periplasmic binding protein-like II"/>
    <property type="match status" value="1"/>
</dbReference>
<dbReference type="GO" id="GO:0032993">
    <property type="term" value="C:protein-DNA complex"/>
    <property type="evidence" value="ECO:0007669"/>
    <property type="project" value="TreeGrafter"/>
</dbReference>
<dbReference type="InterPro" id="IPR036388">
    <property type="entry name" value="WH-like_DNA-bd_sf"/>
</dbReference>
<keyword evidence="3" id="KW-0238">DNA-binding</keyword>
<dbReference type="Proteomes" id="UP000192591">
    <property type="component" value="Unassembled WGS sequence"/>
</dbReference>
<protein>
    <submittedName>
        <fullName evidence="6">LysR family transcriptional regulator</fullName>
    </submittedName>
</protein>
<dbReference type="InterPro" id="IPR000847">
    <property type="entry name" value="LysR_HTH_N"/>
</dbReference>
<dbReference type="PRINTS" id="PR00039">
    <property type="entry name" value="HTHLYSR"/>
</dbReference>
<dbReference type="PANTHER" id="PTHR30346">
    <property type="entry name" value="TRANSCRIPTIONAL DUAL REGULATOR HCAR-RELATED"/>
    <property type="match status" value="1"/>
</dbReference>
<dbReference type="AlphaFoldDB" id="A0A1V9A6G4"/>
<dbReference type="PANTHER" id="PTHR30346:SF29">
    <property type="entry name" value="LYSR SUBSTRATE-BINDING"/>
    <property type="match status" value="1"/>
</dbReference>
<dbReference type="PROSITE" id="PS50931">
    <property type="entry name" value="HTH_LYSR"/>
    <property type="match status" value="1"/>
</dbReference>
<proteinExistence type="inferred from homology"/>
<dbReference type="CDD" id="cd05466">
    <property type="entry name" value="PBP2_LTTR_substrate"/>
    <property type="match status" value="1"/>
</dbReference>
<comment type="similarity">
    <text evidence="1">Belongs to the LysR transcriptional regulatory family.</text>
</comment>
<dbReference type="STRING" id="1962155.B1813_10825"/>
<dbReference type="Pfam" id="PF03466">
    <property type="entry name" value="LysR_substrate"/>
    <property type="match status" value="1"/>
</dbReference>
<keyword evidence="2" id="KW-0805">Transcription regulation</keyword>
<dbReference type="GO" id="GO:0003677">
    <property type="term" value="F:DNA binding"/>
    <property type="evidence" value="ECO:0007669"/>
    <property type="project" value="UniProtKB-KW"/>
</dbReference>
<dbReference type="Gene3D" id="1.10.10.10">
    <property type="entry name" value="Winged helix-like DNA-binding domain superfamily/Winged helix DNA-binding domain"/>
    <property type="match status" value="1"/>
</dbReference>
<reference evidence="6 7" key="1">
    <citation type="submission" date="2017-02" db="EMBL/GenBank/DDBJ databases">
        <title>Draft genome of Saccharomonospora sp. 154.</title>
        <authorList>
            <person name="Alonso-Carmona G.S."/>
            <person name="De La Haba R."/>
            <person name="Vera-Gargallo B."/>
            <person name="Sandoval-Trujillo A.H."/>
            <person name="Ramirez-Duran N."/>
            <person name="Ventosa A."/>
        </authorList>
    </citation>
    <scope>NUCLEOTIDE SEQUENCE [LARGE SCALE GENOMIC DNA]</scope>
    <source>
        <strain evidence="6 7">LRS4.154</strain>
    </source>
</reference>
<comment type="caution">
    <text evidence="6">The sequence shown here is derived from an EMBL/GenBank/DDBJ whole genome shotgun (WGS) entry which is preliminary data.</text>
</comment>
<dbReference type="RefSeq" id="WP_081191685.1">
    <property type="nucleotide sequence ID" value="NZ_MWIH01000005.1"/>
</dbReference>
<sequence>MATLRQWEYLVAIVDEGSFTRAAEALHVTQPGLSHQVRTLERALGGPLLERLPRSVRPTPLGRAVLPHARAALADAHRALCAARRTAGLEAGELDVATVYSVGLGVLPDVLRFWRKAHPAVRIRLHEHRHADHLREAMLAGQADLAVGPTPGDWDGPVHVLGEEEFVVVAQPDDPLATVRSVELAALADRQWVHYSPGNGLAEVVDTACAAAGFRPRAAVRTEQTAAAPVFAASGLGVALVPGNILSPAFDGVVVRPSPAVTRALAAYTRHDPDPLTSAFLRALEGCCRGLFTDS</sequence>
<dbReference type="Gene3D" id="3.40.190.10">
    <property type="entry name" value="Periplasmic binding protein-like II"/>
    <property type="match status" value="2"/>
</dbReference>
<evidence type="ECO:0000256" key="1">
    <source>
        <dbReference type="ARBA" id="ARBA00009437"/>
    </source>
</evidence>
<evidence type="ECO:0000259" key="5">
    <source>
        <dbReference type="PROSITE" id="PS50931"/>
    </source>
</evidence>
<evidence type="ECO:0000256" key="3">
    <source>
        <dbReference type="ARBA" id="ARBA00023125"/>
    </source>
</evidence>
<dbReference type="FunFam" id="1.10.10.10:FF:000001">
    <property type="entry name" value="LysR family transcriptional regulator"/>
    <property type="match status" value="1"/>
</dbReference>
<dbReference type="InterPro" id="IPR036390">
    <property type="entry name" value="WH_DNA-bd_sf"/>
</dbReference>
<evidence type="ECO:0000256" key="4">
    <source>
        <dbReference type="ARBA" id="ARBA00023163"/>
    </source>
</evidence>
<organism evidence="6 7">
    <name type="scientific">Saccharomonospora piscinae</name>
    <dbReference type="NCBI Taxonomy" id="687388"/>
    <lineage>
        <taxon>Bacteria</taxon>
        <taxon>Bacillati</taxon>
        <taxon>Actinomycetota</taxon>
        <taxon>Actinomycetes</taxon>
        <taxon>Pseudonocardiales</taxon>
        <taxon>Pseudonocardiaceae</taxon>
        <taxon>Saccharomonospora</taxon>
    </lineage>
</organism>